<accession>A0A835LII3</accession>
<dbReference type="NCBIfam" id="TIGR01589">
    <property type="entry name" value="A_thal_3526"/>
    <property type="match status" value="1"/>
</dbReference>
<organism evidence="1 2">
    <name type="scientific">Coptis chinensis</name>
    <dbReference type="NCBI Taxonomy" id="261450"/>
    <lineage>
        <taxon>Eukaryota</taxon>
        <taxon>Viridiplantae</taxon>
        <taxon>Streptophyta</taxon>
        <taxon>Embryophyta</taxon>
        <taxon>Tracheophyta</taxon>
        <taxon>Spermatophyta</taxon>
        <taxon>Magnoliopsida</taxon>
        <taxon>Ranunculales</taxon>
        <taxon>Ranunculaceae</taxon>
        <taxon>Coptidoideae</taxon>
        <taxon>Coptis</taxon>
    </lineage>
</organism>
<dbReference type="OrthoDB" id="1620396at2759"/>
<protein>
    <recommendedName>
        <fullName evidence="3">Angiotensin-converting enzyme 2</fullName>
    </recommendedName>
</protein>
<sequence length="322" mass="35567">MSSGENRKVSRDDIQLVQNLIERCLQLYMNRKEVIDTLLAQAKIEPGFTELVWQKLEEENREFFKAYHVRLMVKHQIMVFNRLLDRQMELMRTMYPAGVAPLSIPNGSHSSMHQGQAPFFVAEHAVPLPRTESIHHPIGPPTTFSNGRPSIHGNMQSVDDTALHVGRMDVSSNMHSAQNSHMRMIHGMNGVVIKSEPGYGDGSAFTFGADGNVLGMPPTVGDTAVPSFGSVEPGPQPLNGSLLDTDTSLFGFLGQIPRNFSLSDIAADFSQSSEILESYSRSPFLGTDVGDFFNSPGRDCQGDNRRLDTISEGLSYDDFCSE</sequence>
<proteinExistence type="predicted"/>
<evidence type="ECO:0008006" key="3">
    <source>
        <dbReference type="Google" id="ProtNLM"/>
    </source>
</evidence>
<reference evidence="1 2" key="1">
    <citation type="submission" date="2020-10" db="EMBL/GenBank/DDBJ databases">
        <title>The Coptis chinensis genome and diversification of protoberbering-type alkaloids.</title>
        <authorList>
            <person name="Wang B."/>
            <person name="Shu S."/>
            <person name="Song C."/>
            <person name="Liu Y."/>
        </authorList>
    </citation>
    <scope>NUCLEOTIDE SEQUENCE [LARGE SCALE GENOMIC DNA]</scope>
    <source>
        <strain evidence="1">HL-2020</strain>
        <tissue evidence="1">Leaf</tissue>
    </source>
</reference>
<evidence type="ECO:0000313" key="1">
    <source>
        <dbReference type="EMBL" id="KAF9596858.1"/>
    </source>
</evidence>
<evidence type="ECO:0000313" key="2">
    <source>
        <dbReference type="Proteomes" id="UP000631114"/>
    </source>
</evidence>
<comment type="caution">
    <text evidence="1">The sequence shown here is derived from an EMBL/GenBank/DDBJ whole genome shotgun (WGS) entry which is preliminary data.</text>
</comment>
<dbReference type="Proteomes" id="UP000631114">
    <property type="component" value="Unassembled WGS sequence"/>
</dbReference>
<dbReference type="Pfam" id="PF09713">
    <property type="entry name" value="A_thal_3526"/>
    <property type="match status" value="1"/>
</dbReference>
<gene>
    <name evidence="1" type="ORF">IFM89_013906</name>
</gene>
<keyword evidence="2" id="KW-1185">Reference proteome</keyword>
<dbReference type="AlphaFoldDB" id="A0A835LII3"/>
<dbReference type="PANTHER" id="PTHR31871">
    <property type="entry name" value="OS02G0137100 PROTEIN"/>
    <property type="match status" value="1"/>
</dbReference>
<dbReference type="EMBL" id="JADFTS010000007">
    <property type="protein sequence ID" value="KAF9596858.1"/>
    <property type="molecule type" value="Genomic_DNA"/>
</dbReference>
<name>A0A835LII3_9MAGN</name>
<dbReference type="InterPro" id="IPR006476">
    <property type="entry name" value="CHP01589_pln"/>
</dbReference>
<dbReference type="PANTHER" id="PTHR31871:SF1">
    <property type="entry name" value="HISTIDINE-TRNA LIGASE"/>
    <property type="match status" value="1"/>
</dbReference>